<dbReference type="Proteomes" id="UP000321154">
    <property type="component" value="Unassembled WGS sequence"/>
</dbReference>
<keyword evidence="2 4" id="KW-0238">DNA-binding</keyword>
<reference evidence="6 8" key="1">
    <citation type="submission" date="2019-07" db="EMBL/GenBank/DDBJ databases">
        <title>Whole genome shotgun sequence of Frigoribacterium faeni NBRC 103066.</title>
        <authorList>
            <person name="Hosoyama A."/>
            <person name="Uohara A."/>
            <person name="Ohji S."/>
            <person name="Ichikawa N."/>
        </authorList>
    </citation>
    <scope>NUCLEOTIDE SEQUENCE [LARGE SCALE GENOMIC DNA]</scope>
    <source>
        <strain evidence="6 8">NBRC 103066</strain>
    </source>
</reference>
<gene>
    <name evidence="7" type="ORF">FB463_000084</name>
    <name evidence="6" type="ORF">FFA01_27320</name>
</gene>
<dbReference type="Proteomes" id="UP000522688">
    <property type="component" value="Unassembled WGS sequence"/>
</dbReference>
<keyword evidence="8" id="KW-1185">Reference proteome</keyword>
<evidence type="ECO:0000259" key="5">
    <source>
        <dbReference type="PROSITE" id="PS50977"/>
    </source>
</evidence>
<dbReference type="PROSITE" id="PS50977">
    <property type="entry name" value="HTH_TETR_2"/>
    <property type="match status" value="1"/>
</dbReference>
<organism evidence="7 9">
    <name type="scientific">Frigoribacterium faeni</name>
    <dbReference type="NCBI Taxonomy" id="145483"/>
    <lineage>
        <taxon>Bacteria</taxon>
        <taxon>Bacillati</taxon>
        <taxon>Actinomycetota</taxon>
        <taxon>Actinomycetes</taxon>
        <taxon>Micrococcales</taxon>
        <taxon>Microbacteriaceae</taxon>
        <taxon>Frigoribacterium</taxon>
    </lineage>
</organism>
<evidence type="ECO:0000313" key="9">
    <source>
        <dbReference type="Proteomes" id="UP000522688"/>
    </source>
</evidence>
<evidence type="ECO:0000256" key="2">
    <source>
        <dbReference type="ARBA" id="ARBA00023125"/>
    </source>
</evidence>
<dbReference type="EMBL" id="BJUV01000037">
    <property type="protein sequence ID" value="GEK84423.1"/>
    <property type="molecule type" value="Genomic_DNA"/>
</dbReference>
<sequence>MAPDAPRVAPRRDRSAAVKDAIRAAARRQFTAKGFDATGIREIAAEAEVNPAIVIRHFGSKESLFIETVDGGTAWRALLDGPIDDVGERAVRRIVEGRRSGLQTFGAIMRASGRPEIRERLRQSTTSFFAEPLVARVDAPDARLRAHLFAAQLTGLMTALAVYDDEVLLDAPVDDIVARYGPSLQAMLTGP</sequence>
<comment type="caution">
    <text evidence="7">The sequence shown here is derived from an EMBL/GenBank/DDBJ whole genome shotgun (WGS) entry which is preliminary data.</text>
</comment>
<protein>
    <submittedName>
        <fullName evidence="7">AcrR family transcriptional regulator</fullName>
    </submittedName>
    <submittedName>
        <fullName evidence="6">TetR family transcriptional regulator</fullName>
    </submittedName>
</protein>
<dbReference type="PANTHER" id="PTHR30055:SF234">
    <property type="entry name" value="HTH-TYPE TRANSCRIPTIONAL REGULATOR BETI"/>
    <property type="match status" value="1"/>
</dbReference>
<dbReference type="InterPro" id="IPR050109">
    <property type="entry name" value="HTH-type_TetR-like_transc_reg"/>
</dbReference>
<dbReference type="InterPro" id="IPR001647">
    <property type="entry name" value="HTH_TetR"/>
</dbReference>
<proteinExistence type="predicted"/>
<evidence type="ECO:0000313" key="7">
    <source>
        <dbReference type="EMBL" id="MBA8811860.1"/>
    </source>
</evidence>
<accession>A0A7W3PH29</accession>
<dbReference type="EMBL" id="JACGWW010000001">
    <property type="protein sequence ID" value="MBA8811860.1"/>
    <property type="molecule type" value="Genomic_DNA"/>
</dbReference>
<name>A0A7W3PH29_9MICO</name>
<evidence type="ECO:0000256" key="4">
    <source>
        <dbReference type="PROSITE-ProRule" id="PRU00335"/>
    </source>
</evidence>
<dbReference type="InterPro" id="IPR036271">
    <property type="entry name" value="Tet_transcr_reg_TetR-rel_C_sf"/>
</dbReference>
<dbReference type="RefSeq" id="WP_146856744.1">
    <property type="nucleotide sequence ID" value="NZ_BAAAHR010000007.1"/>
</dbReference>
<keyword evidence="1" id="KW-0805">Transcription regulation</keyword>
<dbReference type="AlphaFoldDB" id="A0A7W3PH29"/>
<evidence type="ECO:0000313" key="6">
    <source>
        <dbReference type="EMBL" id="GEK84423.1"/>
    </source>
</evidence>
<dbReference type="SUPFAM" id="SSF48498">
    <property type="entry name" value="Tetracyclin repressor-like, C-terminal domain"/>
    <property type="match status" value="1"/>
</dbReference>
<dbReference type="PRINTS" id="PR00455">
    <property type="entry name" value="HTHTETR"/>
</dbReference>
<dbReference type="GO" id="GO:0000976">
    <property type="term" value="F:transcription cis-regulatory region binding"/>
    <property type="evidence" value="ECO:0007669"/>
    <property type="project" value="TreeGrafter"/>
</dbReference>
<dbReference type="InterPro" id="IPR041678">
    <property type="entry name" value="TetR_C_16"/>
</dbReference>
<dbReference type="InterPro" id="IPR009057">
    <property type="entry name" value="Homeodomain-like_sf"/>
</dbReference>
<dbReference type="Gene3D" id="1.10.357.10">
    <property type="entry name" value="Tetracycline Repressor, domain 2"/>
    <property type="match status" value="1"/>
</dbReference>
<evidence type="ECO:0000256" key="1">
    <source>
        <dbReference type="ARBA" id="ARBA00023015"/>
    </source>
</evidence>
<evidence type="ECO:0000256" key="3">
    <source>
        <dbReference type="ARBA" id="ARBA00023163"/>
    </source>
</evidence>
<keyword evidence="3" id="KW-0804">Transcription</keyword>
<dbReference type="GO" id="GO:0003700">
    <property type="term" value="F:DNA-binding transcription factor activity"/>
    <property type="evidence" value="ECO:0007669"/>
    <property type="project" value="TreeGrafter"/>
</dbReference>
<reference evidence="7 9" key="2">
    <citation type="submission" date="2020-07" db="EMBL/GenBank/DDBJ databases">
        <title>Sequencing the genomes of 1000 actinobacteria strains.</title>
        <authorList>
            <person name="Klenk H.-P."/>
        </authorList>
    </citation>
    <scope>NUCLEOTIDE SEQUENCE [LARGE SCALE GENOMIC DNA]</scope>
    <source>
        <strain evidence="7 9">DSM 10309</strain>
    </source>
</reference>
<dbReference type="Pfam" id="PF00440">
    <property type="entry name" value="TetR_N"/>
    <property type="match status" value="1"/>
</dbReference>
<dbReference type="OrthoDB" id="4726108at2"/>
<dbReference type="SUPFAM" id="SSF46689">
    <property type="entry name" value="Homeodomain-like"/>
    <property type="match status" value="1"/>
</dbReference>
<dbReference type="PANTHER" id="PTHR30055">
    <property type="entry name" value="HTH-TYPE TRANSCRIPTIONAL REGULATOR RUTR"/>
    <property type="match status" value="1"/>
</dbReference>
<feature type="domain" description="HTH tetR-type" evidence="5">
    <location>
        <begin position="16"/>
        <end position="76"/>
    </location>
</feature>
<evidence type="ECO:0000313" key="8">
    <source>
        <dbReference type="Proteomes" id="UP000321154"/>
    </source>
</evidence>
<dbReference type="Pfam" id="PF17920">
    <property type="entry name" value="TetR_C_16"/>
    <property type="match status" value="1"/>
</dbReference>
<feature type="DNA-binding region" description="H-T-H motif" evidence="4">
    <location>
        <begin position="39"/>
        <end position="58"/>
    </location>
</feature>